<gene>
    <name evidence="2" type="ORF">SLS62_007380</name>
</gene>
<accession>A0AAN9YQS9</accession>
<feature type="region of interest" description="Disordered" evidence="1">
    <location>
        <begin position="1"/>
        <end position="22"/>
    </location>
</feature>
<reference evidence="2 3" key="1">
    <citation type="submission" date="2024-02" db="EMBL/GenBank/DDBJ databases">
        <title>De novo assembly and annotation of 12 fungi associated with fruit tree decline syndrome in Ontario, Canada.</title>
        <authorList>
            <person name="Sulman M."/>
            <person name="Ellouze W."/>
            <person name="Ilyukhin E."/>
        </authorList>
    </citation>
    <scope>NUCLEOTIDE SEQUENCE [LARGE SCALE GENOMIC DNA]</scope>
    <source>
        <strain evidence="2 3">M11/M66-122</strain>
    </source>
</reference>
<feature type="compositionally biased region" description="Basic and acidic residues" evidence="1">
    <location>
        <begin position="90"/>
        <end position="120"/>
    </location>
</feature>
<dbReference type="EMBL" id="JAKJXP020000060">
    <property type="protein sequence ID" value="KAK7750680.1"/>
    <property type="molecule type" value="Genomic_DNA"/>
</dbReference>
<evidence type="ECO:0000313" key="3">
    <source>
        <dbReference type="Proteomes" id="UP001320420"/>
    </source>
</evidence>
<name>A0AAN9YQS9_9PEZI</name>
<dbReference type="AlphaFoldDB" id="A0AAN9YQS9"/>
<proteinExistence type="predicted"/>
<protein>
    <submittedName>
        <fullName evidence="2">Uncharacterized protein</fullName>
    </submittedName>
</protein>
<keyword evidence="3" id="KW-1185">Reference proteome</keyword>
<dbReference type="Proteomes" id="UP001320420">
    <property type="component" value="Unassembled WGS sequence"/>
</dbReference>
<feature type="region of interest" description="Disordered" evidence="1">
    <location>
        <begin position="79"/>
        <end position="120"/>
    </location>
</feature>
<sequence>MPGKRKAQPGPRQDKTRQDKTKMCDQNLKQYLCAVCGERIGDVVPTTQIRCGKVAFGACGRVKDGKLATFFVKSATCPQLQGQQKPTQEQLERLRQQQEEKRQQQEELKRQQEEEARQWR</sequence>
<comment type="caution">
    <text evidence="2">The sequence shown here is derived from an EMBL/GenBank/DDBJ whole genome shotgun (WGS) entry which is preliminary data.</text>
</comment>
<feature type="compositionally biased region" description="Basic and acidic residues" evidence="1">
    <location>
        <begin position="12"/>
        <end position="22"/>
    </location>
</feature>
<evidence type="ECO:0000256" key="1">
    <source>
        <dbReference type="SAM" id="MobiDB-lite"/>
    </source>
</evidence>
<organism evidence="2 3">
    <name type="scientific">Diatrype stigma</name>
    <dbReference type="NCBI Taxonomy" id="117547"/>
    <lineage>
        <taxon>Eukaryota</taxon>
        <taxon>Fungi</taxon>
        <taxon>Dikarya</taxon>
        <taxon>Ascomycota</taxon>
        <taxon>Pezizomycotina</taxon>
        <taxon>Sordariomycetes</taxon>
        <taxon>Xylariomycetidae</taxon>
        <taxon>Xylariales</taxon>
        <taxon>Diatrypaceae</taxon>
        <taxon>Diatrype</taxon>
    </lineage>
</organism>
<evidence type="ECO:0000313" key="2">
    <source>
        <dbReference type="EMBL" id="KAK7750680.1"/>
    </source>
</evidence>